<feature type="compositionally biased region" description="Pro residues" evidence="2">
    <location>
        <begin position="17"/>
        <end position="29"/>
    </location>
</feature>
<evidence type="ECO:0000313" key="4">
    <source>
        <dbReference type="Proteomes" id="UP000076722"/>
    </source>
</evidence>
<sequence length="594" mass="65556">MSTPHASAPLANNQPAPAAPRGPVPPQGNPQPSSSPNEATKVLMYAVTPTVPQNDGPRPRPQNEDPNNDRSKRPRLDVSQAPAPRPFIGIPGSQAPNISHKQPPFGPPPSSTLPPGSMPRPAMATAPSQQRQPFPPHHRPPPISMGPRGLTVDFVLKLRATHQLNSHAQESFTTYTKTLDNMPRIDAMRAAQDRALLEEIRQKSAAQEEELKLLKSIVESMSKTQKTTWRPDKDLQEAMHRIARGHLLSGTFAQFGNLYLTILDELKANPDRYGLAESINNIKQLAALEKQARHTCNRLRNAARTDIKKSLSDHDPLDKTALKMYRASSGHPGAFTVPQVVLDLVLHLRHFAATNPHLEDDSSSNPPAPGEKKKAGRKPNVPYGSGFWFYFEKYYNNARTDFVGEAWTNEIARLETLDRLLTTVETNNPVDKSFHSSGPTTVDISKKVFAAPKESSALRNTLLTDLHAPHTVNTQADDDDLYVDENHTLLNPSVRPDLSGYSSSYASSSNASLSDDASFQLTEDEYARMGYYDQQSENVNADHGEGEFAGWHQQHSNYRSWEGGDNMMEQDGEEVWGGQTYENERGGVAGGNNV</sequence>
<feature type="coiled-coil region" evidence="1">
    <location>
        <begin position="190"/>
        <end position="217"/>
    </location>
</feature>
<proteinExistence type="predicted"/>
<dbReference type="Proteomes" id="UP000076722">
    <property type="component" value="Unassembled WGS sequence"/>
</dbReference>
<gene>
    <name evidence="3" type="ORF">SISNIDRAFT_486231</name>
</gene>
<feature type="compositionally biased region" description="Basic and acidic residues" evidence="2">
    <location>
        <begin position="57"/>
        <end position="76"/>
    </location>
</feature>
<reference evidence="3 4" key="1">
    <citation type="journal article" date="2016" name="Mol. Biol. Evol.">
        <title>Comparative Genomics of Early-Diverging Mushroom-Forming Fungi Provides Insights into the Origins of Lignocellulose Decay Capabilities.</title>
        <authorList>
            <person name="Nagy L.G."/>
            <person name="Riley R."/>
            <person name="Tritt A."/>
            <person name="Adam C."/>
            <person name="Daum C."/>
            <person name="Floudas D."/>
            <person name="Sun H."/>
            <person name="Yadav J.S."/>
            <person name="Pangilinan J."/>
            <person name="Larsson K.H."/>
            <person name="Matsuura K."/>
            <person name="Barry K."/>
            <person name="Labutti K."/>
            <person name="Kuo R."/>
            <person name="Ohm R.A."/>
            <person name="Bhattacharya S.S."/>
            <person name="Shirouzu T."/>
            <person name="Yoshinaga Y."/>
            <person name="Martin F.M."/>
            <person name="Grigoriev I.V."/>
            <person name="Hibbett D.S."/>
        </authorList>
    </citation>
    <scope>NUCLEOTIDE SEQUENCE [LARGE SCALE GENOMIC DNA]</scope>
    <source>
        <strain evidence="3 4">HHB9708</strain>
    </source>
</reference>
<feature type="region of interest" description="Disordered" evidence="2">
    <location>
        <begin position="356"/>
        <end position="378"/>
    </location>
</feature>
<feature type="compositionally biased region" description="Low complexity" evidence="2">
    <location>
        <begin position="1"/>
        <end position="16"/>
    </location>
</feature>
<evidence type="ECO:0000313" key="3">
    <source>
        <dbReference type="EMBL" id="KZS92718.1"/>
    </source>
</evidence>
<evidence type="ECO:0000256" key="1">
    <source>
        <dbReference type="SAM" id="Coils"/>
    </source>
</evidence>
<feature type="region of interest" description="Disordered" evidence="2">
    <location>
        <begin position="1"/>
        <end position="146"/>
    </location>
</feature>
<dbReference type="AlphaFoldDB" id="A0A164TXD5"/>
<keyword evidence="4" id="KW-1185">Reference proteome</keyword>
<feature type="compositionally biased region" description="Low complexity" evidence="2">
    <location>
        <begin position="497"/>
        <end position="516"/>
    </location>
</feature>
<organism evidence="3 4">
    <name type="scientific">Sistotremastrum niveocremeum HHB9708</name>
    <dbReference type="NCBI Taxonomy" id="1314777"/>
    <lineage>
        <taxon>Eukaryota</taxon>
        <taxon>Fungi</taxon>
        <taxon>Dikarya</taxon>
        <taxon>Basidiomycota</taxon>
        <taxon>Agaricomycotina</taxon>
        <taxon>Agaricomycetes</taxon>
        <taxon>Sistotremastrales</taxon>
        <taxon>Sistotremastraceae</taxon>
        <taxon>Sertulicium</taxon>
        <taxon>Sertulicium niveocremeum</taxon>
    </lineage>
</organism>
<keyword evidence="1" id="KW-0175">Coiled coil</keyword>
<accession>A0A164TXD5</accession>
<evidence type="ECO:0000256" key="2">
    <source>
        <dbReference type="SAM" id="MobiDB-lite"/>
    </source>
</evidence>
<name>A0A164TXD5_9AGAM</name>
<protein>
    <submittedName>
        <fullName evidence="3">Uncharacterized protein</fullName>
    </submittedName>
</protein>
<feature type="compositionally biased region" description="Pro residues" evidence="2">
    <location>
        <begin position="104"/>
        <end position="118"/>
    </location>
</feature>
<feature type="region of interest" description="Disordered" evidence="2">
    <location>
        <begin position="492"/>
        <end position="516"/>
    </location>
</feature>
<dbReference type="EMBL" id="KV419409">
    <property type="protein sequence ID" value="KZS92718.1"/>
    <property type="molecule type" value="Genomic_DNA"/>
</dbReference>